<dbReference type="GeneID" id="24096934"/>
<feature type="domain" description="N-acetyltransferase" evidence="2">
    <location>
        <begin position="57"/>
        <end position="226"/>
    </location>
</feature>
<dbReference type="OrthoDB" id="41238at2759"/>
<dbReference type="EMBL" id="HE797059">
    <property type="protein sequence ID" value="CCM02023.1"/>
    <property type="molecule type" value="Genomic_DNA"/>
</dbReference>
<dbReference type="GO" id="GO:1990189">
    <property type="term" value="F:protein N-terminal-serine acetyltransferase activity"/>
    <property type="evidence" value="ECO:0007669"/>
    <property type="project" value="TreeGrafter"/>
</dbReference>
<reference evidence="3 4" key="1">
    <citation type="journal article" date="2012" name="Appl. Environ. Microbiol.">
        <title>Short-read sequencing for genomic analysis of the brown rot fungus Fibroporia radiculosa.</title>
        <authorList>
            <person name="Tang J.D."/>
            <person name="Perkins A.D."/>
            <person name="Sonstegard T.S."/>
            <person name="Schroeder S.G."/>
            <person name="Burgess S.C."/>
            <person name="Diehl S.V."/>
        </authorList>
    </citation>
    <scope>NUCLEOTIDE SEQUENCE [LARGE SCALE GENOMIC DNA]</scope>
    <source>
        <strain evidence="3 4">TFFH 294</strain>
    </source>
</reference>
<keyword evidence="4" id="KW-1185">Reference proteome</keyword>
<dbReference type="InterPro" id="IPR051908">
    <property type="entry name" value="Ribosomal_N-acetyltransferase"/>
</dbReference>
<protein>
    <recommendedName>
        <fullName evidence="2">N-acetyltransferase domain-containing protein</fullName>
    </recommendedName>
</protein>
<dbReference type="Proteomes" id="UP000006352">
    <property type="component" value="Unassembled WGS sequence"/>
</dbReference>
<dbReference type="RefSeq" id="XP_012181306.1">
    <property type="nucleotide sequence ID" value="XM_012325916.1"/>
</dbReference>
<dbReference type="GO" id="GO:0008999">
    <property type="term" value="F:protein-N-terminal-alanine acetyltransferase activity"/>
    <property type="evidence" value="ECO:0007669"/>
    <property type="project" value="TreeGrafter"/>
</dbReference>
<gene>
    <name evidence="3" type="ORF">FIBRA_04099</name>
</gene>
<proteinExistence type="predicted"/>
<evidence type="ECO:0000259" key="2">
    <source>
        <dbReference type="PROSITE" id="PS51186"/>
    </source>
</evidence>
<dbReference type="PROSITE" id="PS51186">
    <property type="entry name" value="GNAT"/>
    <property type="match status" value="1"/>
</dbReference>
<dbReference type="Gene3D" id="3.40.630.30">
    <property type="match status" value="1"/>
</dbReference>
<evidence type="ECO:0000256" key="1">
    <source>
        <dbReference type="SAM" id="MobiDB-lite"/>
    </source>
</evidence>
<sequence>MSTAYVNNFTPPPPSALPDPDKVLSSTEPYDINFAYPIHLESLSSDKVRLMPFVPRLHAKPLWESALPQLGELFQYYPIAPRTFPEFLAFVESIRTLPHWCMFAVYDKTRAAQEGESGDGGEGSFAGMMSLVNTVHQYLCTEIGYVMILPAFQRSHVARTSVSLLLQYCLNMPTASPPGLGFRRVAWIAHPNNGPSVGLAKKLGFQEEGVLRFSRILPDVEALNRVGVEVKRKGSDTREAYARHSKVLAVCWDDWESGVQEKAEVIIRQ</sequence>
<organism evidence="3 4">
    <name type="scientific">Fibroporia radiculosa</name>
    <dbReference type="NCBI Taxonomy" id="599839"/>
    <lineage>
        <taxon>Eukaryota</taxon>
        <taxon>Fungi</taxon>
        <taxon>Dikarya</taxon>
        <taxon>Basidiomycota</taxon>
        <taxon>Agaricomycotina</taxon>
        <taxon>Agaricomycetes</taxon>
        <taxon>Polyporales</taxon>
        <taxon>Fibroporiaceae</taxon>
        <taxon>Fibroporia</taxon>
    </lineage>
</organism>
<dbReference type="SUPFAM" id="SSF55729">
    <property type="entry name" value="Acyl-CoA N-acyltransferases (Nat)"/>
    <property type="match status" value="1"/>
</dbReference>
<dbReference type="HOGENOM" id="CLU_078023_0_0_1"/>
<dbReference type="STRING" id="599839.J4G6U6"/>
<dbReference type="PANTHER" id="PTHR43441:SF5">
    <property type="entry name" value="FAMILY ACETYLTRANSFERASE, PUTATIVE-RELATED"/>
    <property type="match status" value="1"/>
</dbReference>
<name>J4G6U6_9APHY</name>
<accession>J4G6U6</accession>
<dbReference type="InterPro" id="IPR016181">
    <property type="entry name" value="Acyl_CoA_acyltransferase"/>
</dbReference>
<evidence type="ECO:0000313" key="3">
    <source>
        <dbReference type="EMBL" id="CCM02023.1"/>
    </source>
</evidence>
<dbReference type="Pfam" id="PF13302">
    <property type="entry name" value="Acetyltransf_3"/>
    <property type="match status" value="1"/>
</dbReference>
<feature type="region of interest" description="Disordered" evidence="1">
    <location>
        <begin position="1"/>
        <end position="21"/>
    </location>
</feature>
<dbReference type="InterPro" id="IPR000182">
    <property type="entry name" value="GNAT_dom"/>
</dbReference>
<evidence type="ECO:0000313" key="4">
    <source>
        <dbReference type="Proteomes" id="UP000006352"/>
    </source>
</evidence>
<dbReference type="AlphaFoldDB" id="J4G6U6"/>
<dbReference type="InParanoid" id="J4G6U6"/>
<dbReference type="PANTHER" id="PTHR43441">
    <property type="entry name" value="RIBOSOMAL-PROTEIN-SERINE ACETYLTRANSFERASE"/>
    <property type="match status" value="1"/>
</dbReference>